<accession>A0A426ZGG5</accession>
<name>A0A426ZGG5_ENSVE</name>
<dbReference type="InterPro" id="IPR021924">
    <property type="entry name" value="DUF3537"/>
</dbReference>
<keyword evidence="1" id="KW-1133">Transmembrane helix</keyword>
<evidence type="ECO:0000256" key="1">
    <source>
        <dbReference type="SAM" id="Phobius"/>
    </source>
</evidence>
<sequence>MARGGVIVEVTTSSSIELLLPNRASYARSLSRANDELRSFQSCLRWICIDHPDARHAVVSWSLFILLGVFVPTASHFVLSCTSTHRTYNMVVQLSLTSASNLAYLWLSAFVRHYSLRRFLFLDKMDLNPFLNLNYTCHYINGLS</sequence>
<dbReference type="Pfam" id="PF12056">
    <property type="entry name" value="DUF3537"/>
    <property type="match status" value="1"/>
</dbReference>
<feature type="transmembrane region" description="Helical" evidence="1">
    <location>
        <begin position="91"/>
        <end position="111"/>
    </location>
</feature>
<evidence type="ECO:0000313" key="2">
    <source>
        <dbReference type="EMBL" id="RRT63058.1"/>
    </source>
</evidence>
<keyword evidence="1" id="KW-0472">Membrane</keyword>
<organism evidence="2 3">
    <name type="scientific">Ensete ventricosum</name>
    <name type="common">Abyssinian banana</name>
    <name type="synonym">Musa ensete</name>
    <dbReference type="NCBI Taxonomy" id="4639"/>
    <lineage>
        <taxon>Eukaryota</taxon>
        <taxon>Viridiplantae</taxon>
        <taxon>Streptophyta</taxon>
        <taxon>Embryophyta</taxon>
        <taxon>Tracheophyta</taxon>
        <taxon>Spermatophyta</taxon>
        <taxon>Magnoliopsida</taxon>
        <taxon>Liliopsida</taxon>
        <taxon>Zingiberales</taxon>
        <taxon>Musaceae</taxon>
        <taxon>Ensete</taxon>
    </lineage>
</organism>
<evidence type="ECO:0000313" key="3">
    <source>
        <dbReference type="Proteomes" id="UP000287651"/>
    </source>
</evidence>
<dbReference type="AlphaFoldDB" id="A0A426ZGG5"/>
<feature type="transmembrane region" description="Helical" evidence="1">
    <location>
        <begin position="58"/>
        <end position="79"/>
    </location>
</feature>
<comment type="caution">
    <text evidence="2">The sequence shown here is derived from an EMBL/GenBank/DDBJ whole genome shotgun (WGS) entry which is preliminary data.</text>
</comment>
<reference evidence="2 3" key="1">
    <citation type="journal article" date="2014" name="Agronomy (Basel)">
        <title>A Draft Genome Sequence for Ensete ventricosum, the Drought-Tolerant Tree Against Hunger.</title>
        <authorList>
            <person name="Harrison J."/>
            <person name="Moore K.A."/>
            <person name="Paszkiewicz K."/>
            <person name="Jones T."/>
            <person name="Grant M."/>
            <person name="Ambacheew D."/>
            <person name="Muzemil S."/>
            <person name="Studholme D.J."/>
        </authorList>
    </citation>
    <scope>NUCLEOTIDE SEQUENCE [LARGE SCALE GENOMIC DNA]</scope>
</reference>
<gene>
    <name evidence="2" type="ORF">B296_00043002</name>
</gene>
<dbReference type="Proteomes" id="UP000287651">
    <property type="component" value="Unassembled WGS sequence"/>
</dbReference>
<dbReference type="PANTHER" id="PTHR31963">
    <property type="entry name" value="RAS GUANINE NUCLEOTIDE EXCHANGE FACTOR K"/>
    <property type="match status" value="1"/>
</dbReference>
<dbReference type="PANTHER" id="PTHR31963:SF29">
    <property type="entry name" value="OS02G0566400 PROTEIN"/>
    <property type="match status" value="1"/>
</dbReference>
<proteinExistence type="predicted"/>
<dbReference type="EMBL" id="AMZH03006739">
    <property type="protein sequence ID" value="RRT63058.1"/>
    <property type="molecule type" value="Genomic_DNA"/>
</dbReference>
<protein>
    <submittedName>
        <fullName evidence="2">Uncharacterized protein</fullName>
    </submittedName>
</protein>
<keyword evidence="1" id="KW-0812">Transmembrane</keyword>